<dbReference type="PANTHER" id="PTHR33446:SF14">
    <property type="entry name" value="PROTEIN TONB"/>
    <property type="match status" value="1"/>
</dbReference>
<dbReference type="PROSITE" id="PS52015">
    <property type="entry name" value="TONB_CTD"/>
    <property type="match status" value="1"/>
</dbReference>
<evidence type="ECO:0000313" key="12">
    <source>
        <dbReference type="EMBL" id="MEE2000359.1"/>
    </source>
</evidence>
<gene>
    <name evidence="12" type="ORF">QWY20_02750</name>
</gene>
<evidence type="ECO:0000256" key="3">
    <source>
        <dbReference type="ARBA" id="ARBA00022448"/>
    </source>
</evidence>
<evidence type="ECO:0000259" key="11">
    <source>
        <dbReference type="PROSITE" id="PS52015"/>
    </source>
</evidence>
<evidence type="ECO:0000313" key="13">
    <source>
        <dbReference type="Proteomes" id="UP001336314"/>
    </source>
</evidence>
<dbReference type="InterPro" id="IPR003538">
    <property type="entry name" value="TonB"/>
</dbReference>
<dbReference type="NCBIfam" id="TIGR01352">
    <property type="entry name" value="tonB_Cterm"/>
    <property type="match status" value="1"/>
</dbReference>
<evidence type="ECO:0000256" key="10">
    <source>
        <dbReference type="RuleBase" id="RU362123"/>
    </source>
</evidence>
<keyword evidence="8 10" id="KW-1133">Transmembrane helix</keyword>
<organism evidence="12 13">
    <name type="scientific">Alkalimonas cellulosilytica</name>
    <dbReference type="NCBI Taxonomy" id="3058395"/>
    <lineage>
        <taxon>Bacteria</taxon>
        <taxon>Pseudomonadati</taxon>
        <taxon>Pseudomonadota</taxon>
        <taxon>Gammaproteobacteria</taxon>
        <taxon>Alkalimonas</taxon>
    </lineage>
</organism>
<accession>A0ABU7J1H8</accession>
<dbReference type="Proteomes" id="UP001336314">
    <property type="component" value="Unassembled WGS sequence"/>
</dbReference>
<name>A0ABU7J1H8_9GAMM</name>
<keyword evidence="7 10" id="KW-0653">Protein transport</keyword>
<protein>
    <recommendedName>
        <fullName evidence="10">Protein TonB</fullName>
    </recommendedName>
</protein>
<keyword evidence="3 10" id="KW-0813">Transport</keyword>
<dbReference type="InterPro" id="IPR006260">
    <property type="entry name" value="TonB/TolA_C"/>
</dbReference>
<evidence type="ECO:0000256" key="1">
    <source>
        <dbReference type="ARBA" id="ARBA00004383"/>
    </source>
</evidence>
<comment type="function">
    <text evidence="10">Interacts with outer membrane receptor proteins that carry out high-affinity binding and energy dependent uptake into the periplasmic space of specific substrates. It could act to transduce energy from the cytoplasmic membrane to specific energy-requiring processes in the outer membrane, resulting in the release into the periplasm of ligands bound by these outer membrane proteins.</text>
</comment>
<dbReference type="Gene3D" id="3.30.1150.10">
    <property type="match status" value="1"/>
</dbReference>
<dbReference type="RefSeq" id="WP_330127504.1">
    <property type="nucleotide sequence ID" value="NZ_JAUHLI010000002.1"/>
</dbReference>
<comment type="subcellular location">
    <subcellularLocation>
        <location evidence="1 10">Cell inner membrane</location>
        <topology evidence="1 10">Single-pass membrane protein</topology>
        <orientation evidence="1 10">Periplasmic side</orientation>
    </subcellularLocation>
</comment>
<evidence type="ECO:0000256" key="4">
    <source>
        <dbReference type="ARBA" id="ARBA00022475"/>
    </source>
</evidence>
<evidence type="ECO:0000256" key="5">
    <source>
        <dbReference type="ARBA" id="ARBA00022519"/>
    </source>
</evidence>
<dbReference type="PRINTS" id="PR01374">
    <property type="entry name" value="TONBPROTEIN"/>
</dbReference>
<feature type="transmembrane region" description="Helical" evidence="10">
    <location>
        <begin position="15"/>
        <end position="35"/>
    </location>
</feature>
<keyword evidence="9 10" id="KW-0472">Membrane</keyword>
<dbReference type="PANTHER" id="PTHR33446">
    <property type="entry name" value="PROTEIN TONB-RELATED"/>
    <property type="match status" value="1"/>
</dbReference>
<evidence type="ECO:0000256" key="8">
    <source>
        <dbReference type="ARBA" id="ARBA00022989"/>
    </source>
</evidence>
<sequence>MTSFTYPEPFTAAKLSRLSLCFCTAISVTFALFLLMHHLVKAPIGVRPPPEPSIAVTVYQTPEEQPTVIRQPLPPRPDIIQPEVMTMHSEPTDQLVDLTTRFTPGFDGFRVDPPSRGGIGLRDASANPLVRVEPRYPVDAARQGISGWVQLRFNVDEAGNVQDVEVLAAEPANVFNREAMRALRRWKYQPQVIDGKAVKQTNLQVQLDFTLEAN</sequence>
<keyword evidence="5 10" id="KW-0997">Cell inner membrane</keyword>
<keyword evidence="4 10" id="KW-1003">Cell membrane</keyword>
<evidence type="ECO:0000256" key="6">
    <source>
        <dbReference type="ARBA" id="ARBA00022692"/>
    </source>
</evidence>
<reference evidence="12 13" key="1">
    <citation type="submission" date="2023-07" db="EMBL/GenBank/DDBJ databases">
        <title>Alkalimonas sp., MEB108 novel, alkaliphilic bacterium isolated from Lonar Lake, India.</title>
        <authorList>
            <person name="Joshi A."/>
            <person name="Thite S."/>
        </authorList>
    </citation>
    <scope>NUCLEOTIDE SEQUENCE [LARGE SCALE GENOMIC DNA]</scope>
    <source>
        <strain evidence="12 13">MEB108</strain>
    </source>
</reference>
<evidence type="ECO:0000256" key="7">
    <source>
        <dbReference type="ARBA" id="ARBA00022927"/>
    </source>
</evidence>
<keyword evidence="6 10" id="KW-0812">Transmembrane</keyword>
<dbReference type="InterPro" id="IPR051045">
    <property type="entry name" value="TonB-dependent_transducer"/>
</dbReference>
<evidence type="ECO:0000256" key="9">
    <source>
        <dbReference type="ARBA" id="ARBA00023136"/>
    </source>
</evidence>
<dbReference type="SUPFAM" id="SSF74653">
    <property type="entry name" value="TolA/TonB C-terminal domain"/>
    <property type="match status" value="1"/>
</dbReference>
<comment type="caution">
    <text evidence="12">The sequence shown here is derived from an EMBL/GenBank/DDBJ whole genome shotgun (WGS) entry which is preliminary data.</text>
</comment>
<proteinExistence type="inferred from homology"/>
<dbReference type="InterPro" id="IPR037682">
    <property type="entry name" value="TonB_C"/>
</dbReference>
<feature type="domain" description="TonB C-terminal" evidence="11">
    <location>
        <begin position="121"/>
        <end position="214"/>
    </location>
</feature>
<keyword evidence="10" id="KW-0735">Signal-anchor</keyword>
<evidence type="ECO:0000256" key="2">
    <source>
        <dbReference type="ARBA" id="ARBA00006555"/>
    </source>
</evidence>
<keyword evidence="13" id="KW-1185">Reference proteome</keyword>
<comment type="similarity">
    <text evidence="2 10">Belongs to the TonB family.</text>
</comment>
<dbReference type="EMBL" id="JAUHLI010000002">
    <property type="protein sequence ID" value="MEE2000359.1"/>
    <property type="molecule type" value="Genomic_DNA"/>
</dbReference>
<dbReference type="Pfam" id="PF03544">
    <property type="entry name" value="TonB_C"/>
    <property type="match status" value="1"/>
</dbReference>